<reference evidence="1" key="1">
    <citation type="journal article" date="2002" name="Nature">
        <title>The genome sequence and structure of rice chromosome 1.</title>
        <authorList>
            <person name="Sasaki T."/>
            <person name="Matsumoto T."/>
            <person name="Yamamoto K."/>
            <person name="Sakata K."/>
            <person name="Baba T."/>
            <person name="Katayose Y."/>
            <person name="Wu J."/>
            <person name="Niimura Y."/>
            <person name="Cheng Z."/>
            <person name="Nagamura Y."/>
            <person name="Antonio B.A."/>
            <person name="Kanamori H."/>
            <person name="Hosokawa S."/>
            <person name="Masukawa M."/>
            <person name="Arikawa K."/>
            <person name="Chiden Y."/>
            <person name="Hayashi M."/>
            <person name="Okamoto M."/>
            <person name="Ando T."/>
            <person name="Aoki H."/>
            <person name="Arita K."/>
            <person name="Hamada M."/>
            <person name="Harada C."/>
            <person name="Hijishita S."/>
            <person name="Honda M."/>
            <person name="Ichikawa Y."/>
            <person name="Idonuma A."/>
            <person name="Iijima M."/>
            <person name="Ikeda M."/>
            <person name="Ikeno M."/>
            <person name="Itoh S."/>
            <person name="Itoh T."/>
            <person name="Itoh Y."/>
            <person name="Itoh Y."/>
            <person name="Iwabuchi A."/>
            <person name="Kamiya K."/>
            <person name="Karasawa W."/>
            <person name="Katagiri S."/>
            <person name="Kikuta A."/>
            <person name="Kobayashi N."/>
            <person name="Kono I."/>
            <person name="Machita K."/>
            <person name="Maehara T."/>
            <person name="Mizuno H."/>
            <person name="Mizubayashi T."/>
            <person name="Mukai Y."/>
            <person name="Nagasaki H."/>
            <person name="Nakashima M."/>
            <person name="Nakama Y."/>
            <person name="Nakamichi Y."/>
            <person name="Nakamura M."/>
            <person name="Namiki N."/>
            <person name="Negishi M."/>
            <person name="Ohta I."/>
            <person name="Ono N."/>
            <person name="Saji S."/>
            <person name="Sakai K."/>
            <person name="Shibata M."/>
            <person name="Shimokawa T."/>
            <person name="Shomura A."/>
            <person name="Song J."/>
            <person name="Takazaki Y."/>
            <person name="Terasawa K."/>
            <person name="Tsuji K."/>
            <person name="Waki K."/>
            <person name="Yamagata H."/>
            <person name="Yamane H."/>
            <person name="Yoshiki S."/>
            <person name="Yoshihara R."/>
            <person name="Yukawa K."/>
            <person name="Zhong H."/>
            <person name="Iwama H."/>
            <person name="Endo T."/>
            <person name="Ito H."/>
            <person name="Hahn J.H."/>
            <person name="Kim H.I."/>
            <person name="Eun M.Y."/>
            <person name="Yano M."/>
            <person name="Jiang J."/>
            <person name="Gojobori T."/>
        </authorList>
    </citation>
    <scope>NUCLEOTIDE SEQUENCE</scope>
</reference>
<sequence length="322" mass="34726">MGFSGAGSSATTAALAPAATDPAGGCRPAAARLLPVIAGELLGVVGVACGVGFRRSISLFVGRASRSCLSCKLGNDDPQQTSRQRDEGLEVKTGFHLGTSVDNILNVVFLVEGFAQKVSAPLEDVFAGETPIIGSSKKNIVGKKHQDCRPKRLSIVKKERRRAISQQHKPLRKEPSTRSATAKHGLLSLGLNLRLEPDCLPSYLWWPHHPSTQLPPNTITYTWSPHGPQTNTPLLANPCSTMGFKESPLLLLPSVGNPHWPSDHHIHPHHGAPRLDRETDWTYDGGEELQGERSLTRHGALTNDGVGKWDNAVKSINIVASR</sequence>
<dbReference type="AlphaFoldDB" id="Q656F5"/>
<gene>
    <name evidence="1" type="ORF">P0013G02.24</name>
</gene>
<name>Q656F5_ORYSJ</name>
<evidence type="ECO:0000313" key="1">
    <source>
        <dbReference type="EMBL" id="BAD44957.1"/>
    </source>
</evidence>
<accession>Q656F5</accession>
<proteinExistence type="predicted"/>
<dbReference type="Proteomes" id="UP000817658">
    <property type="component" value="Chromosome 1"/>
</dbReference>
<organism evidence="1">
    <name type="scientific">Oryza sativa subsp. japonica</name>
    <name type="common">Rice</name>
    <dbReference type="NCBI Taxonomy" id="39947"/>
    <lineage>
        <taxon>Eukaryota</taxon>
        <taxon>Viridiplantae</taxon>
        <taxon>Streptophyta</taxon>
        <taxon>Embryophyta</taxon>
        <taxon>Tracheophyta</taxon>
        <taxon>Spermatophyta</taxon>
        <taxon>Magnoliopsida</taxon>
        <taxon>Liliopsida</taxon>
        <taxon>Poales</taxon>
        <taxon>Poaceae</taxon>
        <taxon>BOP clade</taxon>
        <taxon>Oryzoideae</taxon>
        <taxon>Oryzeae</taxon>
        <taxon>Oryzinae</taxon>
        <taxon>Oryza</taxon>
        <taxon>Oryza sativa</taxon>
    </lineage>
</organism>
<dbReference type="EMBL" id="AP002908">
    <property type="protein sequence ID" value="BAD44957.1"/>
    <property type="molecule type" value="Genomic_DNA"/>
</dbReference>
<protein>
    <submittedName>
        <fullName evidence="1">Uncharacterized protein</fullName>
    </submittedName>
</protein>